<dbReference type="InterPro" id="IPR012334">
    <property type="entry name" value="Pectin_lyas_fold"/>
</dbReference>
<evidence type="ECO:0000259" key="2">
    <source>
        <dbReference type="Pfam" id="PF05048"/>
    </source>
</evidence>
<dbReference type="Gene3D" id="1.25.40.10">
    <property type="entry name" value="Tetratricopeptide repeat domain"/>
    <property type="match status" value="1"/>
</dbReference>
<proteinExistence type="predicted"/>
<dbReference type="STRING" id="937218.SAMN06297251_13511"/>
<dbReference type="InterPro" id="IPR007742">
    <property type="entry name" value="NosD_dom"/>
</dbReference>
<dbReference type="Gene3D" id="2.160.20.10">
    <property type="entry name" value="Single-stranded right-handed beta-helix, Pectin lyase-like"/>
    <property type="match status" value="1"/>
</dbReference>
<feature type="domain" description="Periplasmic copper-binding protein NosD beta helix" evidence="2">
    <location>
        <begin position="911"/>
        <end position="1069"/>
    </location>
</feature>
<reference evidence="3 4" key="1">
    <citation type="submission" date="2017-04" db="EMBL/GenBank/DDBJ databases">
        <authorList>
            <person name="Afonso C.L."/>
            <person name="Miller P.J."/>
            <person name="Scott M.A."/>
            <person name="Spackman E."/>
            <person name="Goraichik I."/>
            <person name="Dimitrov K.M."/>
            <person name="Suarez D.L."/>
            <person name="Swayne D.E."/>
        </authorList>
    </citation>
    <scope>NUCLEOTIDE SEQUENCE [LARGE SCALE GENOMIC DNA]</scope>
    <source>
        <strain evidence="3 4">CGMCC 1.10972</strain>
    </source>
</reference>
<protein>
    <submittedName>
        <fullName evidence="3">Nitrous oxidase accessory protein NosD, contains tandem CASH domains</fullName>
    </submittedName>
</protein>
<name>A0A1W2ETV3_9HYPH</name>
<dbReference type="Pfam" id="PF05048">
    <property type="entry name" value="NosD"/>
    <property type="match status" value="1"/>
</dbReference>
<gene>
    <name evidence="3" type="ORF">SAMN06297251_13511</name>
</gene>
<dbReference type="InterPro" id="IPR006626">
    <property type="entry name" value="PbH1"/>
</dbReference>
<sequence>MRFAIQYSKFGQVCFLLLGMAGSAWADVGDEIDAASSMINERVIALDTENGLGGKARLLREAIDAMEVIVSLESSETFSRRVRFILEDLRNQAITADQLRLQLIGVLSHEIVDGPSDTSADIEAKAILLEIGDPSYRVAGWASLARAHAALAEVNEAERLVERSIADALLIEREETRNGALRGASLSLIDFPDRRGAIELATDAMTQEKTRTETYRLFAKAQLAALGYSSEDDALGKASKARLAENDFPEALLFAQAMSRGRAERENALQAIMDRTIGEFNEAVAVQTAKSLDGNKEQDVALTRVIQGHIDRGHPLRGLPIARLMIGVNARVNAQIDIADGLAAAGYRETAVDILASIKLPHAEEPHEVAKLVGEIAALDAFDKAEEMASSLPEGKHRSFAYSRLIKRLGDEGLIDRAESWLPEVTRKDDLSYARSGIARALAKAGELAAAETMLQSLTNDADRDRVRESIAQGYIKLDDLEAAYARLAEISAPSAKSRVLLSLADVLVRTDRARAVAILDRAFETAAKADPKQPAEEELGEIATAFARLGEADRSGKALSAIQNAAMRDRTQAAIADLLVERGDLKGATERLSQIVDASIAEDVKAAISYGEFVADAELGSMIERVQDLHYRARVAVLRRVAERLASNLDRTGWLRNPRAGLFMPVPAATAGRSSNFVAGDHVVQAPTPQSLTLGGFSIPDVFAVTAAAQRATIPGPVGGVGALGIVGFSPFGLEAFKLTSRGTPAIENVQLSQKLAWPHYLAIEKGVVTLGQLMREVPRIRELEFLKVEGDTLTVRAPIIILPGATLLMSGQEFREYRLSAISGSFIAVAGTLRVQDTELIGFDEATNQPAYATEKTKADFRPFITAWGGSDLQIAGSRLAMLGYDSGKAYGLTQSSGAAVQSLYTIGSHSPTGVIADNSFENLRYGYYSYEAVGVQLIGNEYRDNIVYGIDPHDRSHGLIIALNTSYGARKKHGIIVSREVDDSYIVGNISVDNEGSGLMLDRMSRNNLIYANTAVSNGGDGLTFYESGCNFAAANNLADNKRAGVKVRNSVHVSLYDNLMVDNHEAGTDIYISDLSTSPEGRSRNFVLDPFKPISTTSLVNNLFVANGSGISVDGASQIVLERNRFSNQRNRVFNGDLRRLAPYLLQIGEKTAVSVSRTCQPPDTIDACKLGTLSMPDFDAIPRLDLVANQPVCTDPTTIERRAASVGGSDG</sequence>
<feature type="signal peptide" evidence="1">
    <location>
        <begin position="1"/>
        <end position="26"/>
    </location>
</feature>
<dbReference type="RefSeq" id="WP_084412961.1">
    <property type="nucleotide sequence ID" value="NZ_FWXR01000035.1"/>
</dbReference>
<evidence type="ECO:0000313" key="4">
    <source>
        <dbReference type="Proteomes" id="UP000192656"/>
    </source>
</evidence>
<dbReference type="EMBL" id="FWXR01000035">
    <property type="protein sequence ID" value="SMD13144.1"/>
    <property type="molecule type" value="Genomic_DNA"/>
</dbReference>
<keyword evidence="4" id="KW-1185">Reference proteome</keyword>
<dbReference type="InterPro" id="IPR011050">
    <property type="entry name" value="Pectin_lyase_fold/virulence"/>
</dbReference>
<feature type="chain" id="PRO_5012506659" evidence="1">
    <location>
        <begin position="27"/>
        <end position="1216"/>
    </location>
</feature>
<organism evidence="3 4">
    <name type="scientific">Fulvimarina manganoxydans</name>
    <dbReference type="NCBI Taxonomy" id="937218"/>
    <lineage>
        <taxon>Bacteria</taxon>
        <taxon>Pseudomonadati</taxon>
        <taxon>Pseudomonadota</taxon>
        <taxon>Alphaproteobacteria</taxon>
        <taxon>Hyphomicrobiales</taxon>
        <taxon>Aurantimonadaceae</taxon>
        <taxon>Fulvimarina</taxon>
    </lineage>
</organism>
<accession>A0A1W2ETV3</accession>
<dbReference type="Proteomes" id="UP000192656">
    <property type="component" value="Unassembled WGS sequence"/>
</dbReference>
<dbReference type="AlphaFoldDB" id="A0A1W2ETV3"/>
<dbReference type="SMART" id="SM00710">
    <property type="entry name" value="PbH1"/>
    <property type="match status" value="6"/>
</dbReference>
<dbReference type="InterPro" id="IPR011990">
    <property type="entry name" value="TPR-like_helical_dom_sf"/>
</dbReference>
<evidence type="ECO:0000256" key="1">
    <source>
        <dbReference type="SAM" id="SignalP"/>
    </source>
</evidence>
<keyword evidence="1" id="KW-0732">Signal</keyword>
<dbReference type="OrthoDB" id="6189730at2"/>
<evidence type="ECO:0000313" key="3">
    <source>
        <dbReference type="EMBL" id="SMD13144.1"/>
    </source>
</evidence>
<dbReference type="SUPFAM" id="SSF51126">
    <property type="entry name" value="Pectin lyase-like"/>
    <property type="match status" value="1"/>
</dbReference>